<evidence type="ECO:0000256" key="2">
    <source>
        <dbReference type="SAM" id="MobiDB-lite"/>
    </source>
</evidence>
<evidence type="ECO:0000313" key="3">
    <source>
        <dbReference type="EMBL" id="KAB7790420.1"/>
    </source>
</evidence>
<feature type="compositionally biased region" description="Basic and acidic residues" evidence="2">
    <location>
        <begin position="139"/>
        <end position="149"/>
    </location>
</feature>
<dbReference type="RefSeq" id="WP_152234455.1">
    <property type="nucleotide sequence ID" value="NZ_JBHSKZ010000006.1"/>
</dbReference>
<evidence type="ECO:0000313" key="4">
    <source>
        <dbReference type="Proteomes" id="UP000441772"/>
    </source>
</evidence>
<sequence length="805" mass="88470">MVSFPATAPVEVRSDEDVRELSVYLMRFERPRIVVVVTTDQDGGEPLIDPEALFRDYAGKGEGIDVAVIRSMRNTHRLSDRISQRLSVYQGAVRIYPKDGAWQEPGNYRLSPLCLPPRDLTRFDRSVRDAIDVELRRAERMQEDRDRAGRSASPTWDSGRSAASDASPAAVGASVDADLSASRSSQSGQGPKGRPSIRQSAQLVSSTQTSSPQTSSTQTSSTQTLSTQTSAAQTSSASPTVPAGLDCDYDGLSGTVIAVASDDEAERLAAYLTSPDRTRPAVVVSRRFGKALFNAELIARKLTDVAKVFELTTPQSSWGLSGAMPPGTKVYNGSARLYPIGIDWVDDPSELRYYIGWSEAELKTLTYTLIDNAVGMVARSYSSTVTTQRPQIVQGRIGAVYDGRGIAMIDDGDMASVVLPEAYERYGYGHVLRKGQLIRGMYDPQSHTVVVTPDRQDARQALAAYDSGQTVLARVDKVTAAQCVVELFPGVSIRMGTEDETGITDMRDLASAGMVLPIYIAVKGTVDADGDYQHDWLLSITDADVDQVRPAPSLLVSGPPWLDPSDMETRRIPDRSAGDTAMLGAQFDSVQAMADFLTGPDGRIDVSAADDVFQYLTQLQHEMQQLRDSEKTASDRVEGMKAKMRQKQRENAYNGSQYKSLVPLFADADEGRRFEREQMDMMVRRAWAIRLGPAEKKDHPLPRKWGYSDWFFDTLAATRINVGKVVDVMVEVLIGRDIQLAGRQNHRLRTGPGGDDPYRLGPNGETCFRDSLQVGQAAARRLHYMRSADNTVTFTSVRNHDDFAL</sequence>
<reference evidence="3 4" key="1">
    <citation type="submission" date="2019-09" db="EMBL/GenBank/DDBJ databases">
        <title>Characterization of the phylogenetic diversity of two novel species belonging to the genus Bifidobacterium: Bifidobacterium cebidarum sp. nov. and Bifidobacterium leontopitheci sp. nov.</title>
        <authorList>
            <person name="Lugli G.A."/>
            <person name="Duranti S."/>
            <person name="Milani C."/>
            <person name="Turroni F."/>
            <person name="Ventura M."/>
        </authorList>
    </citation>
    <scope>NUCLEOTIDE SEQUENCE [LARGE SCALE GENOMIC DNA]</scope>
    <source>
        <strain evidence="3 4">LMG 31471</strain>
    </source>
</reference>
<dbReference type="Proteomes" id="UP000441772">
    <property type="component" value="Unassembled WGS sequence"/>
</dbReference>
<evidence type="ECO:0000256" key="1">
    <source>
        <dbReference type="SAM" id="Coils"/>
    </source>
</evidence>
<feature type="coiled-coil region" evidence="1">
    <location>
        <begin position="616"/>
        <end position="650"/>
    </location>
</feature>
<comment type="caution">
    <text evidence="3">The sequence shown here is derived from an EMBL/GenBank/DDBJ whole genome shotgun (WGS) entry which is preliminary data.</text>
</comment>
<dbReference type="AlphaFoldDB" id="A0A6I1GFJ4"/>
<feature type="region of interest" description="Disordered" evidence="2">
    <location>
        <begin position="139"/>
        <end position="241"/>
    </location>
</feature>
<dbReference type="EMBL" id="WBVT01000013">
    <property type="protein sequence ID" value="KAB7790420.1"/>
    <property type="molecule type" value="Genomic_DNA"/>
</dbReference>
<feature type="compositionally biased region" description="Low complexity" evidence="2">
    <location>
        <begin position="157"/>
        <end position="178"/>
    </location>
</feature>
<keyword evidence="3" id="KW-0808">Transferase</keyword>
<feature type="compositionally biased region" description="Low complexity" evidence="2">
    <location>
        <begin position="205"/>
        <end position="240"/>
    </location>
</feature>
<protein>
    <submittedName>
        <fullName evidence="3">Nicotinate phosphoribosyltransferase</fullName>
    </submittedName>
</protein>
<dbReference type="GO" id="GO:0016757">
    <property type="term" value="F:glycosyltransferase activity"/>
    <property type="evidence" value="ECO:0007669"/>
    <property type="project" value="UniProtKB-KW"/>
</dbReference>
<organism evidence="3 4">
    <name type="scientific">Bifidobacterium leontopitheci</name>
    <dbReference type="NCBI Taxonomy" id="2650774"/>
    <lineage>
        <taxon>Bacteria</taxon>
        <taxon>Bacillati</taxon>
        <taxon>Actinomycetota</taxon>
        <taxon>Actinomycetes</taxon>
        <taxon>Bifidobacteriales</taxon>
        <taxon>Bifidobacteriaceae</taxon>
        <taxon>Bifidobacterium</taxon>
    </lineage>
</organism>
<keyword evidence="1" id="KW-0175">Coiled coil</keyword>
<proteinExistence type="predicted"/>
<keyword evidence="4" id="KW-1185">Reference proteome</keyword>
<accession>A0A6I1GFJ4</accession>
<name>A0A6I1GFJ4_9BIFI</name>
<keyword evidence="3" id="KW-0328">Glycosyltransferase</keyword>
<gene>
    <name evidence="3" type="ORF">F7D09_1106</name>
</gene>